<protein>
    <submittedName>
        <fullName evidence="1">Acetolactate synthase</fullName>
    </submittedName>
</protein>
<dbReference type="EMBL" id="BSXG01000113">
    <property type="protein sequence ID" value="GME44236.1"/>
    <property type="molecule type" value="Genomic_DNA"/>
</dbReference>
<sequence length="602" mass="63376">MPVHTVADLFLESLAEAGVDYLFAVLGSDHPSIIEAYTRRQQEGNVWPKLLIFLHEFVALSAADGFARLTKRPQCVIVHVDVGTAALGQGLHNASSGRAPVLIFAGQAPSTMNGELPGSRTEHVQWYQDIPSQPSLVSPYTRFTAELKHAAHTRALVHRALALTTATSPGPAYLTATREVLASASAAPPLPPQPSTLPTFPSSLGALPPAAATAIAASLAAASRPLVVTGYLGRATPAVHALVALADALPGLRVLDAEAREMSFPATHRAAVFRSTGAAARALREADVVLVLDADVPWIPVRGAPAAGAVVWHVDADAGKERMVLFGVGARGVWQAECGVAVEQVCEAVKGEVGRGGREGFFAGRWEELGREWEAGREVLARKAEARADGRLTVEFLFRALREGVPRDAVWVSDVVTNQVALSEQLALEVPGTNFTKGGSGLGWAGGAAIGIKLATELYDTVKERPCVNRKAEGEGGERFVCSITGDGSFIFGAPSAVYWAQHQHRTPFLTVVVNNGGWKATRSCINDVHPDGLAAKTSDEGLGIDLRGNGPDYLGIAKAAAGGNLVAERVDGVGNLREAIGRLVKEVQERKVGALLEAVVV</sequence>
<gene>
    <name evidence="1" type="primary">g9503</name>
    <name evidence="1" type="ORF">NpPPO83_00009503</name>
</gene>
<comment type="caution">
    <text evidence="1">The sequence shown here is derived from an EMBL/GenBank/DDBJ whole genome shotgun (WGS) entry which is preliminary data.</text>
</comment>
<proteinExistence type="predicted"/>
<accession>A0ACB5SJF4</accession>
<evidence type="ECO:0000313" key="1">
    <source>
        <dbReference type="EMBL" id="GME44236.1"/>
    </source>
</evidence>
<keyword evidence="2" id="KW-1185">Reference proteome</keyword>
<dbReference type="Proteomes" id="UP001165186">
    <property type="component" value="Unassembled WGS sequence"/>
</dbReference>
<evidence type="ECO:0000313" key="2">
    <source>
        <dbReference type="Proteomes" id="UP001165186"/>
    </source>
</evidence>
<reference evidence="1" key="1">
    <citation type="submission" date="2024-09" db="EMBL/GenBank/DDBJ databases">
        <title>Draft Genome Sequences of Neofusicoccum parvum.</title>
        <authorList>
            <person name="Ashida A."/>
            <person name="Camagna M."/>
            <person name="Tanaka A."/>
            <person name="Takemoto D."/>
        </authorList>
    </citation>
    <scope>NUCLEOTIDE SEQUENCE</scope>
    <source>
        <strain evidence="1">PPO83</strain>
    </source>
</reference>
<name>A0ACB5SJF4_9PEZI</name>
<organism evidence="1 2">
    <name type="scientific">Neofusicoccum parvum</name>
    <dbReference type="NCBI Taxonomy" id="310453"/>
    <lineage>
        <taxon>Eukaryota</taxon>
        <taxon>Fungi</taxon>
        <taxon>Dikarya</taxon>
        <taxon>Ascomycota</taxon>
        <taxon>Pezizomycotina</taxon>
        <taxon>Dothideomycetes</taxon>
        <taxon>Dothideomycetes incertae sedis</taxon>
        <taxon>Botryosphaeriales</taxon>
        <taxon>Botryosphaeriaceae</taxon>
        <taxon>Neofusicoccum</taxon>
    </lineage>
</organism>